<protein>
    <submittedName>
        <fullName evidence="2">DUF4239 domain-containing protein</fullName>
    </submittedName>
</protein>
<dbReference type="AlphaFoldDB" id="A0A5B2XFE9"/>
<feature type="transmembrane region" description="Helical" evidence="1">
    <location>
        <begin position="6"/>
        <end position="27"/>
    </location>
</feature>
<keyword evidence="3" id="KW-1185">Reference proteome</keyword>
<reference evidence="2 3" key="1">
    <citation type="submission" date="2019-09" db="EMBL/GenBank/DDBJ databases">
        <title>Goodfellowia gen. nov., a new genus of the Pseudonocardineae related to Actinoalloteichus, containing Goodfellowia coeruleoviolacea gen. nov., comb. nov. gen. nov., comb. nov.</title>
        <authorList>
            <person name="Labeda D."/>
        </authorList>
    </citation>
    <scope>NUCLEOTIDE SEQUENCE [LARGE SCALE GENOMIC DNA]</scope>
    <source>
        <strain evidence="2 3">AN110305</strain>
    </source>
</reference>
<accession>A0A5B2XFE9</accession>
<keyword evidence="1" id="KW-0812">Transmembrane</keyword>
<feature type="transmembrane region" description="Helical" evidence="1">
    <location>
        <begin position="177"/>
        <end position="197"/>
    </location>
</feature>
<keyword evidence="1" id="KW-0472">Membrane</keyword>
<dbReference type="RefSeq" id="WP_149850148.1">
    <property type="nucleotide sequence ID" value="NZ_VUOB01000023.1"/>
</dbReference>
<organism evidence="2 3">
    <name type="scientific">Solihabitans fulvus</name>
    <dbReference type="NCBI Taxonomy" id="1892852"/>
    <lineage>
        <taxon>Bacteria</taxon>
        <taxon>Bacillati</taxon>
        <taxon>Actinomycetota</taxon>
        <taxon>Actinomycetes</taxon>
        <taxon>Pseudonocardiales</taxon>
        <taxon>Pseudonocardiaceae</taxon>
        <taxon>Solihabitans</taxon>
    </lineage>
</organism>
<gene>
    <name evidence="2" type="ORF">F0L68_14920</name>
</gene>
<evidence type="ECO:0000256" key="1">
    <source>
        <dbReference type="SAM" id="Phobius"/>
    </source>
</evidence>
<dbReference type="EMBL" id="VUOB01000023">
    <property type="protein sequence ID" value="KAA2261986.1"/>
    <property type="molecule type" value="Genomic_DNA"/>
</dbReference>
<dbReference type="Proteomes" id="UP000323454">
    <property type="component" value="Unassembled WGS sequence"/>
</dbReference>
<feature type="transmembrane region" description="Helical" evidence="1">
    <location>
        <begin position="204"/>
        <end position="224"/>
    </location>
</feature>
<keyword evidence="1" id="KW-1133">Transmembrane helix</keyword>
<comment type="caution">
    <text evidence="2">The sequence shown here is derived from an EMBL/GenBank/DDBJ whole genome shotgun (WGS) entry which is preliminary data.</text>
</comment>
<dbReference type="InterPro" id="IPR025333">
    <property type="entry name" value="DUF4239"/>
</dbReference>
<dbReference type="Pfam" id="PF14023">
    <property type="entry name" value="Bestrophin-like"/>
    <property type="match status" value="1"/>
</dbReference>
<reference evidence="2 3" key="2">
    <citation type="submission" date="2019-09" db="EMBL/GenBank/DDBJ databases">
        <authorList>
            <person name="Jin C."/>
        </authorList>
    </citation>
    <scope>NUCLEOTIDE SEQUENCE [LARGE SCALE GENOMIC DNA]</scope>
    <source>
        <strain evidence="2 3">AN110305</strain>
    </source>
</reference>
<evidence type="ECO:0000313" key="2">
    <source>
        <dbReference type="EMBL" id="KAA2261986.1"/>
    </source>
</evidence>
<sequence length="252" mass="27718">MPVSGSLLVLGIAVATCVLLVLVTRFVPSERRALQNEVVGFVYAVVGVIYAVILAMVVVGLWTTADATRTNTYSETNALLQISWYAHSLPQPAHNEIRDLNQRYAEAVENTEWPLLAKRQSSDQAWREFTALRDTVVSQQPATGADQVRYAQALDAVARLGDARRERLNRASDTMPALLWVALILGGLVTVGFAFMFGMTSLRAHIVVVFSITLLIGSMLLLVYELSQPFSGTLRVEPTAFELALQRINLIS</sequence>
<proteinExistence type="predicted"/>
<feature type="transmembrane region" description="Helical" evidence="1">
    <location>
        <begin position="39"/>
        <end position="62"/>
    </location>
</feature>
<evidence type="ECO:0000313" key="3">
    <source>
        <dbReference type="Proteomes" id="UP000323454"/>
    </source>
</evidence>
<dbReference type="OrthoDB" id="940913at2"/>
<name>A0A5B2XFE9_9PSEU</name>